<dbReference type="EMBL" id="BTRJ01000034">
    <property type="protein sequence ID" value="GMR28757.1"/>
    <property type="molecule type" value="Genomic_DNA"/>
</dbReference>
<evidence type="ECO:0000313" key="2">
    <source>
        <dbReference type="Proteomes" id="UP001306668"/>
    </source>
</evidence>
<sequence>MNEQLQPLPAPSDAEVSSAYCSATLWSDGMHFLQVHHGYFLSWEAAEDFASDRQLHLERRSNALFLVGAHGASFVPDQALQIYRVFETHSAGAFDMELDDLLEVVDVELMVLRGVGSMPVRRGVPIVAQSMSAAEFQAANPVANDGR</sequence>
<reference evidence="2" key="1">
    <citation type="submission" date="2023-07" db="EMBL/GenBank/DDBJ databases">
        <title>Genome sequence of Stenotrophomonas sp. Alg010 isolated from Sargassum waste.</title>
        <authorList>
            <person name="Mohapatra"/>
            <person name="B.R."/>
        </authorList>
    </citation>
    <scope>NUCLEOTIDE SEQUENCE [LARGE SCALE GENOMIC DNA]</scope>
    <source>
        <strain evidence="2">Alg010</strain>
    </source>
</reference>
<gene>
    <name evidence="1" type="ORF">STENOSP10_29780</name>
</gene>
<protein>
    <submittedName>
        <fullName evidence="1">Uncharacterized protein</fullName>
    </submittedName>
</protein>
<dbReference type="RefSeq" id="WP_338167952.1">
    <property type="nucleotide sequence ID" value="NZ_BTRJ01000034.1"/>
</dbReference>
<proteinExistence type="predicted"/>
<name>A0ABQ6QF06_9GAMM</name>
<dbReference type="Proteomes" id="UP001306668">
    <property type="component" value="Unassembled WGS sequence"/>
</dbReference>
<evidence type="ECO:0000313" key="1">
    <source>
        <dbReference type="EMBL" id="GMR28757.1"/>
    </source>
</evidence>
<keyword evidence="2" id="KW-1185">Reference proteome</keyword>
<comment type="caution">
    <text evidence="1">The sequence shown here is derived from an EMBL/GenBank/DDBJ whole genome shotgun (WGS) entry which is preliminary data.</text>
</comment>
<accession>A0ABQ6QF06</accession>
<organism evidence="1 2">
    <name type="scientific">Stenotrophomonas sepilia</name>
    <dbReference type="NCBI Taxonomy" id="2860290"/>
    <lineage>
        <taxon>Bacteria</taxon>
        <taxon>Pseudomonadati</taxon>
        <taxon>Pseudomonadota</taxon>
        <taxon>Gammaproteobacteria</taxon>
        <taxon>Lysobacterales</taxon>
        <taxon>Lysobacteraceae</taxon>
        <taxon>Stenotrophomonas</taxon>
        <taxon>Stenotrophomonas maltophilia group</taxon>
    </lineage>
</organism>